<dbReference type="RefSeq" id="WP_111842869.1">
    <property type="nucleotide sequence ID" value="NZ_UEGI01000001.1"/>
</dbReference>
<dbReference type="InterPro" id="IPR025665">
    <property type="entry name" value="Beta-barrel_OMP_2"/>
</dbReference>
<feature type="region of interest" description="Disordered" evidence="2">
    <location>
        <begin position="89"/>
        <end position="181"/>
    </location>
</feature>
<evidence type="ECO:0000256" key="3">
    <source>
        <dbReference type="SAM" id="Phobius"/>
    </source>
</evidence>
<evidence type="ECO:0000313" key="5">
    <source>
        <dbReference type="EMBL" id="TXD74903.1"/>
    </source>
</evidence>
<feature type="transmembrane region" description="Helical" evidence="3">
    <location>
        <begin position="46"/>
        <end position="64"/>
    </location>
</feature>
<dbReference type="Proteomes" id="UP000321497">
    <property type="component" value="Unassembled WGS sequence"/>
</dbReference>
<feature type="compositionally biased region" description="Basic and acidic residues" evidence="2">
    <location>
        <begin position="128"/>
        <end position="138"/>
    </location>
</feature>
<comment type="caution">
    <text evidence="5">The sequence shown here is derived from an EMBL/GenBank/DDBJ whole genome shotgun (WGS) entry which is preliminary data.</text>
</comment>
<accession>A0A5C6Z4U4</accession>
<dbReference type="SUPFAM" id="SSF56925">
    <property type="entry name" value="OMPA-like"/>
    <property type="match status" value="1"/>
</dbReference>
<feature type="compositionally biased region" description="Low complexity" evidence="2">
    <location>
        <begin position="139"/>
        <end position="162"/>
    </location>
</feature>
<dbReference type="InterPro" id="IPR011250">
    <property type="entry name" value="OMP/PagP_B-barrel"/>
</dbReference>
<gene>
    <name evidence="5" type="ORF">ESU54_01550</name>
</gene>
<keyword evidence="3" id="KW-0472">Membrane</keyword>
<sequence length="520" mass="57007">MKEKKNIDNIFNEGFKNFEATPSPRVWENIQAALKKEKKERKVIPLWIKLSGVAALLALLLTVGDSLYNSTNTVVAPEITNQNLEQTENQLQENKSEVEKQANDTQVASEDKTLRNDGSQDSDASEDSSSKNKGETKPSNKLFKNSSKKSTNTVIAANSSEKNSSKSKENQKKDLIEKNTSKTQLNEVIATSKNSSEKANADKNIKEANEGLINKDKAIFDTKKEGVAVNQNSEKTDSEKNLVKTEEEITQESNNKKSIFDAIAEANEDAAPEKKKKQKPEHRWNVAPNLAPVYYSSLGNGSSIDPSFADNPQKGDVNMSYGVQVSYALNNRLSVRTGVNNVDLSYSTSGIEVGTGPVAVALRSVDYGGRDIVVTAADKGSFANAAPSNGFGDIMPKSTQGEARLIQNLNYYEVPVELKYAVIESRFGVNVIGGVSTLFLGNNEISVKADNFTDVLGEANNLSSVSFSTNVGLGLDYKLSKKFTFNIEPMFKYQLNPYTDSSVDFKPYYLGVYSGLSFKF</sequence>
<proteinExistence type="predicted"/>
<reference evidence="5 6" key="1">
    <citation type="submission" date="2019-08" db="EMBL/GenBank/DDBJ databases">
        <title>Genome of Aequorivita antarctica SW49 (type strain).</title>
        <authorList>
            <person name="Bowman J.P."/>
        </authorList>
    </citation>
    <scope>NUCLEOTIDE SEQUENCE [LARGE SCALE GENOMIC DNA]</scope>
    <source>
        <strain evidence="5 6">SW49</strain>
    </source>
</reference>
<dbReference type="AlphaFoldDB" id="A0A5C6Z4U4"/>
<feature type="coiled-coil region" evidence="1">
    <location>
        <begin position="228"/>
        <end position="255"/>
    </location>
</feature>
<keyword evidence="1" id="KW-0175">Coiled coil</keyword>
<feature type="compositionally biased region" description="Basic and acidic residues" evidence="2">
    <location>
        <begin position="163"/>
        <end position="180"/>
    </location>
</feature>
<evidence type="ECO:0000259" key="4">
    <source>
        <dbReference type="Pfam" id="PF13568"/>
    </source>
</evidence>
<evidence type="ECO:0000256" key="2">
    <source>
        <dbReference type="SAM" id="MobiDB-lite"/>
    </source>
</evidence>
<evidence type="ECO:0000256" key="1">
    <source>
        <dbReference type="SAM" id="Coils"/>
    </source>
</evidence>
<feature type="domain" description="Outer membrane protein beta-barrel" evidence="4">
    <location>
        <begin position="282"/>
        <end position="487"/>
    </location>
</feature>
<dbReference type="OrthoDB" id="1113942at2"/>
<keyword evidence="6" id="KW-1185">Reference proteome</keyword>
<keyword evidence="3" id="KW-0812">Transmembrane</keyword>
<organism evidence="5 6">
    <name type="scientific">Aequorivita antarctica</name>
    <dbReference type="NCBI Taxonomy" id="153266"/>
    <lineage>
        <taxon>Bacteria</taxon>
        <taxon>Pseudomonadati</taxon>
        <taxon>Bacteroidota</taxon>
        <taxon>Flavobacteriia</taxon>
        <taxon>Flavobacteriales</taxon>
        <taxon>Flavobacteriaceae</taxon>
        <taxon>Aequorivita</taxon>
    </lineage>
</organism>
<keyword evidence="3" id="KW-1133">Transmembrane helix</keyword>
<dbReference type="EMBL" id="VORT01000001">
    <property type="protein sequence ID" value="TXD74903.1"/>
    <property type="molecule type" value="Genomic_DNA"/>
</dbReference>
<protein>
    <submittedName>
        <fullName evidence="5">PorT family protein</fullName>
    </submittedName>
</protein>
<name>A0A5C6Z4U4_9FLAO</name>
<evidence type="ECO:0000313" key="6">
    <source>
        <dbReference type="Proteomes" id="UP000321497"/>
    </source>
</evidence>
<dbReference type="Pfam" id="PF13568">
    <property type="entry name" value="OMP_b-brl_2"/>
    <property type="match status" value="1"/>
</dbReference>